<proteinExistence type="predicted"/>
<evidence type="ECO:0000313" key="2">
    <source>
        <dbReference type="EMBL" id="NUW32636.1"/>
    </source>
</evidence>
<comment type="caution">
    <text evidence="2">The sequence shown here is derived from an EMBL/GenBank/DDBJ whole genome shotgun (WGS) entry which is preliminary data.</text>
</comment>
<dbReference type="InterPro" id="IPR011944">
    <property type="entry name" value="Steroid_delta5-4_isomerase"/>
</dbReference>
<name>A0A7Y6I6U3_9ACTN</name>
<dbReference type="InterPro" id="IPR037401">
    <property type="entry name" value="SnoaL-like"/>
</dbReference>
<dbReference type="Proteomes" id="UP000586042">
    <property type="component" value="Unassembled WGS sequence"/>
</dbReference>
<accession>A0A7Y6I6U3</accession>
<evidence type="ECO:0000259" key="1">
    <source>
        <dbReference type="Pfam" id="PF13474"/>
    </source>
</evidence>
<dbReference type="AlphaFoldDB" id="A0A7Y6I6U3"/>
<evidence type="ECO:0000313" key="3">
    <source>
        <dbReference type="Proteomes" id="UP000586042"/>
    </source>
</evidence>
<dbReference type="Pfam" id="PF13474">
    <property type="entry name" value="SnoaL_3"/>
    <property type="match status" value="1"/>
</dbReference>
<gene>
    <name evidence="2" type="ORF">HTZ77_14515</name>
</gene>
<feature type="domain" description="SnoaL-like" evidence="1">
    <location>
        <begin position="5"/>
        <end position="115"/>
    </location>
</feature>
<dbReference type="Gene3D" id="3.10.450.50">
    <property type="match status" value="1"/>
</dbReference>
<dbReference type="RefSeq" id="WP_175590074.1">
    <property type="nucleotide sequence ID" value="NZ_JABWGN010000005.1"/>
</dbReference>
<dbReference type="EMBL" id="JABWGN010000005">
    <property type="protein sequence ID" value="NUW32636.1"/>
    <property type="molecule type" value="Genomic_DNA"/>
</dbReference>
<dbReference type="NCBIfam" id="TIGR02246">
    <property type="entry name" value="SgcJ/EcaC family oxidoreductase"/>
    <property type="match status" value="1"/>
</dbReference>
<dbReference type="InterPro" id="IPR032710">
    <property type="entry name" value="NTF2-like_dom_sf"/>
</dbReference>
<sequence length="120" mass="13604">MEFSQALDAHLATIEARDLEGYLATVHPDASLILPNGTLLRGKEAIAEFHAAWFDDTDWSMRTEPVRVETAGEAAFALLSAVYDDLDPKGEPYRKTYHLTLYFTRTDGRWLLVHDQNTYS</sequence>
<protein>
    <submittedName>
        <fullName evidence="2">SgcJ/EcaC family oxidoreductase</fullName>
    </submittedName>
</protein>
<reference evidence="2 3" key="1">
    <citation type="submission" date="2020-06" db="EMBL/GenBank/DDBJ databases">
        <title>Nonomuraea sp. SMC257, a novel actinomycete isolated from soil.</title>
        <authorList>
            <person name="Chanama M."/>
        </authorList>
    </citation>
    <scope>NUCLEOTIDE SEQUENCE [LARGE SCALE GENOMIC DNA]</scope>
    <source>
        <strain evidence="2 3">SMC257</strain>
    </source>
</reference>
<dbReference type="SUPFAM" id="SSF54427">
    <property type="entry name" value="NTF2-like"/>
    <property type="match status" value="1"/>
</dbReference>
<keyword evidence="3" id="KW-1185">Reference proteome</keyword>
<organism evidence="2 3">
    <name type="scientific">Nonomuraea montanisoli</name>
    <dbReference type="NCBI Taxonomy" id="2741721"/>
    <lineage>
        <taxon>Bacteria</taxon>
        <taxon>Bacillati</taxon>
        <taxon>Actinomycetota</taxon>
        <taxon>Actinomycetes</taxon>
        <taxon>Streptosporangiales</taxon>
        <taxon>Streptosporangiaceae</taxon>
        <taxon>Nonomuraea</taxon>
    </lineage>
</organism>